<dbReference type="OrthoDB" id="445850at2759"/>
<organism evidence="2 3">
    <name type="scientific">Symbiodinium pilosum</name>
    <name type="common">Dinoflagellate</name>
    <dbReference type="NCBI Taxonomy" id="2952"/>
    <lineage>
        <taxon>Eukaryota</taxon>
        <taxon>Sar</taxon>
        <taxon>Alveolata</taxon>
        <taxon>Dinophyceae</taxon>
        <taxon>Suessiales</taxon>
        <taxon>Symbiodiniaceae</taxon>
        <taxon>Symbiodinium</taxon>
    </lineage>
</organism>
<dbReference type="AlphaFoldDB" id="A0A812JKW8"/>
<reference evidence="2" key="1">
    <citation type="submission" date="2021-02" db="EMBL/GenBank/DDBJ databases">
        <authorList>
            <person name="Dougan E. K."/>
            <person name="Rhodes N."/>
            <person name="Thang M."/>
            <person name="Chan C."/>
        </authorList>
    </citation>
    <scope>NUCLEOTIDE SEQUENCE</scope>
</reference>
<proteinExistence type="predicted"/>
<dbReference type="EMBL" id="CAJNIZ010002225">
    <property type="protein sequence ID" value="CAE7208046.1"/>
    <property type="molecule type" value="Genomic_DNA"/>
</dbReference>
<name>A0A812JKW8_SYMPI</name>
<gene>
    <name evidence="2" type="ORF">SPIL2461_LOCUS2110</name>
</gene>
<keyword evidence="3" id="KW-1185">Reference proteome</keyword>
<feature type="compositionally biased region" description="Basic and acidic residues" evidence="1">
    <location>
        <begin position="214"/>
        <end position="223"/>
    </location>
</feature>
<dbReference type="Proteomes" id="UP000649617">
    <property type="component" value="Unassembled WGS sequence"/>
</dbReference>
<accession>A0A812JKW8</accession>
<evidence type="ECO:0000256" key="1">
    <source>
        <dbReference type="SAM" id="MobiDB-lite"/>
    </source>
</evidence>
<feature type="region of interest" description="Disordered" evidence="1">
    <location>
        <begin position="208"/>
        <end position="228"/>
    </location>
</feature>
<comment type="caution">
    <text evidence="2">The sequence shown here is derived from an EMBL/GenBank/DDBJ whole genome shotgun (WGS) entry which is preliminary data.</text>
</comment>
<evidence type="ECO:0000313" key="3">
    <source>
        <dbReference type="Proteomes" id="UP000649617"/>
    </source>
</evidence>
<sequence length="420" mass="45385">MDRMPVMTMGNVPPVRKASGAEEAEQIFEDPYNLEAILAIDDKLAQLIPESEWEAKSIRSLRAGSEISAGHSQFSKPSVQSSALSCSALPGEQVLREQYEDRENRKALHAIDDRISQLQDEMRRRASEQLQPDQLQQLLLQAAAAQPVPGVDDKVLSLQAGALDVLAQRQPQHPQNALEAAGPLSKAREILARLEQSKDDLDDAVAEATSSRMQVEDSVRELEEQSSANPMTDMEDVAHVEDDRLAEMTTWATKLEDLAKEASDVATNGVPSAHGALPAIDVDAFVKGDWESANLLMIPTLSSAAGGTGPGSPHVPLVSSMPSEEMALEEEGDVLDDLGFPPGMEASALGSETGDAVASDYNLSDDDMPVFLPVAEIVEPAKALDMELPEGHWTDEDLEKLSSMMDAHFADAKMKGEHPH</sequence>
<protein>
    <recommendedName>
        <fullName evidence="4">Fibrous sheath-interacting protein 1</fullName>
    </recommendedName>
</protein>
<evidence type="ECO:0000313" key="2">
    <source>
        <dbReference type="EMBL" id="CAE7208046.1"/>
    </source>
</evidence>
<evidence type="ECO:0008006" key="4">
    <source>
        <dbReference type="Google" id="ProtNLM"/>
    </source>
</evidence>